<dbReference type="SMART" id="SM00803">
    <property type="entry name" value="TAF"/>
    <property type="match status" value="1"/>
</dbReference>
<keyword evidence="15" id="KW-0560">Oxidoreductase</keyword>
<dbReference type="SUPFAM" id="SSF47113">
    <property type="entry name" value="Histone-fold"/>
    <property type="match status" value="1"/>
</dbReference>
<dbReference type="Gene3D" id="3.40.718.10">
    <property type="entry name" value="Isopropylmalate Dehydrogenase"/>
    <property type="match status" value="1"/>
</dbReference>
<dbReference type="SUPFAM" id="SSF48371">
    <property type="entry name" value="ARM repeat"/>
    <property type="match status" value="1"/>
</dbReference>
<dbReference type="InterPro" id="IPR024084">
    <property type="entry name" value="IsoPropMal-DH-like_dom"/>
</dbReference>
<dbReference type="PROSITE" id="PS50929">
    <property type="entry name" value="ABC_TM1F"/>
    <property type="match status" value="1"/>
</dbReference>
<dbReference type="SUPFAM" id="SSF52540">
    <property type="entry name" value="P-loop containing nucleoside triphosphate hydrolases"/>
    <property type="match status" value="1"/>
</dbReference>
<evidence type="ECO:0000256" key="21">
    <source>
        <dbReference type="ARBA" id="ARBA00023242"/>
    </source>
</evidence>
<dbReference type="CDD" id="cd08050">
    <property type="entry name" value="TAF6C"/>
    <property type="match status" value="1"/>
</dbReference>
<keyword evidence="12" id="KW-0460">Magnesium</keyword>
<proteinExistence type="inferred from homology"/>
<evidence type="ECO:0000256" key="2">
    <source>
        <dbReference type="ARBA" id="ARBA00001946"/>
    </source>
</evidence>
<dbReference type="CDD" id="cd22931">
    <property type="entry name" value="HFD_TAF6"/>
    <property type="match status" value="1"/>
</dbReference>
<dbReference type="InterPro" id="IPR004823">
    <property type="entry name" value="TAF_TATA-bd_Histone-like_dom"/>
</dbReference>
<comment type="cofactor">
    <cofactor evidence="1">
        <name>Mn(2+)</name>
        <dbReference type="ChEBI" id="CHEBI:29035"/>
    </cofactor>
</comment>
<sequence>MEFEKIKVINPVVEMDGDEMTRVIWKFIKDKLIFPFLELDIKYFDLGLPNRDFTDDKVTIETAEATLKYNVAIKCATITPDEARVREFGLKKMWRSPNGTIRNILNGTVFREPIICRNIPRLVPGWTKPICIGRHAFGDQYRATDLIVNEPGKLKLVFEPSGSSQKTEFEVFNFTGGGVALAMYNTDESIRAFAESSMYTAYQKKWPLYLSTKNTILKIYDGRFKDIFQEVYEANWRSKYEAAGIWYEHRLIDDMVAYAMKSEGGYVWACKNYDGDVQSDFLAQGYGSLGMMTSVLVCPDGKTIEAEAAHGTVTRHYRVHQKGGETSTNSIASIFAWSRGLAHRAKLDSNAALLSYTEKLEAACMGTVESGKMTKDLALLIHGAKVRRDQYVNTEEFIDAVAWELKRRLLGNNSSCYGYVGLVRRRRRMILMITAPVCPPHLLLRHSSLLRHESSIGNFHRKKNPRFRTVSCSSLLPQPSVRPDKASELKTLWKKFYKVASPYWFSEDKDQARLRLAAVFALTLATTGISVGFNFLGRDFYNSLANKDQEQFTKQLFYYLCAFAGGIPFFVLRDYTKETLSLRWRSWMTKYYLQRYLKDQTFYKIQSQSIIDNPDQRLVDDLSSFTGTALSFSLTLVNATIDLISFSNILFTIYPPLFLVLLLYSFGGTAISVFLGKGLVNLNFLQEKKEADFRYSLVRVRENAESIAFYGGEQNEMQLLLQRFRSAFDNLTELLIASRNLEFFTDGYRYLIQILPVAVVAPMYFSGKIEFGVINQSVSAFNHILGDFSLVVYQFQAISSFSAVIDRLGEFDDLLDNNIFRDPSDTVDEIELTYQSEMNSSLLDTNGSIKSQPNQKRLEIEELTLQTPTNGTTLVHNLSADVYDKDHLLIMGPSGSGKTSLLRAMAGLWRSGKGKITFYLDPEVDFTQEKSDTQENSGKRGDVLFLPQRPYMVLGSLRQQLLYPTWSATVEETTPGGSNIDGSPPLLIREDGNEKPTTDDLMRTLEKVCLGHIADRFGGLDSIHEWSSVLSLGEQQRLAFARLLLSQPKLALLDESTSALDEANEAFLYQQIQSAGITYISIGHRRTLTKFHNKILQISTADPKSNERNWRIEDVDAQDSFRSKSKKKEGARRMVTKESIEVIAQSIGLSTLSPDVSAALAPDVEYRVREVMQEAIKCMRHARRTTLMAHDVDSALHFRNLEPTSGSKSMRFKRAPENRDLYFFDDKDVELKNVIEAPLPNAPPDASVFSHWLAIDGIQPSIPQNSPLQAISDLKRSEYKDDGLAARQVLSKDLQIYFDKVTEWALTQSGSTLFRQALASLEIDPGLHPLVPFFTSFIAEEIVKNMDNYPILLALMRLARSLLHNPHVHIEPYLHQLMPSIITCLIAKRLGRRSSDNHWDLRNFTASTVASTCKRFGHVYHNLLPRVTRSLLHTFLDPTKALPQHYGAIQGMVALGLNMVRFLVLPNLGPYLLLLLPEMGLEKQKEEAKRHGAWLVYGALMVAAGRCLYERLKTSETLLSPPTSSVWKTNGKLTSPRQSKRKASSDNLTHQPPLKKIAVGGIIQMSSTQMQMRGTTTVPQQSHTDADARHHNSPSTIAPKTSAAAGTDVDNYLFPLFEYFGESMLMFTPTHELSFFL</sequence>
<dbReference type="InterPro" id="IPR016024">
    <property type="entry name" value="ARM-type_fold"/>
</dbReference>
<dbReference type="InterPro" id="IPR004790">
    <property type="entry name" value="Isocitrate_DH_NADP"/>
</dbReference>
<dbReference type="Gene3D" id="1.25.40.770">
    <property type="entry name" value="TAF6, C-terminal HEAT repeat domain"/>
    <property type="match status" value="1"/>
</dbReference>
<evidence type="ECO:0000256" key="5">
    <source>
        <dbReference type="ARBA" id="ARBA00007769"/>
    </source>
</evidence>
<dbReference type="PANTHER" id="PTHR11822:SF30">
    <property type="entry name" value="PEROXISOMAL ISOCITRATE DEHYDROGENASE [NADP]"/>
    <property type="match status" value="1"/>
</dbReference>
<dbReference type="NCBIfam" id="TIGR00127">
    <property type="entry name" value="nadp_idh_euk"/>
    <property type="match status" value="1"/>
</dbReference>
<keyword evidence="20" id="KW-0464">Manganese</keyword>
<feature type="transmembrane region" description="Helical" evidence="23">
    <location>
        <begin position="629"/>
        <end position="651"/>
    </location>
</feature>
<keyword evidence="17 23" id="KW-0472">Membrane</keyword>
<evidence type="ECO:0000256" key="19">
    <source>
        <dbReference type="ARBA" id="ARBA00023163"/>
    </source>
</evidence>
<feature type="compositionally biased region" description="Polar residues" evidence="22">
    <location>
        <begin position="1572"/>
        <end position="1583"/>
    </location>
</feature>
<evidence type="ECO:0000256" key="18">
    <source>
        <dbReference type="ARBA" id="ARBA00023159"/>
    </source>
</evidence>
<evidence type="ECO:0000256" key="6">
    <source>
        <dbReference type="ARBA" id="ARBA00013013"/>
    </source>
</evidence>
<feature type="region of interest" description="Disordered" evidence="22">
    <location>
        <begin position="1520"/>
        <end position="1552"/>
    </location>
</feature>
<feature type="compositionally biased region" description="Polar residues" evidence="22">
    <location>
        <begin position="1526"/>
        <end position="1537"/>
    </location>
</feature>
<dbReference type="InterPro" id="IPR003439">
    <property type="entry name" value="ABC_transporter-like_ATP-bd"/>
</dbReference>
<evidence type="ECO:0000256" key="8">
    <source>
        <dbReference type="ARBA" id="ARBA00022692"/>
    </source>
</evidence>
<evidence type="ECO:0000256" key="1">
    <source>
        <dbReference type="ARBA" id="ARBA00001936"/>
    </source>
</evidence>
<dbReference type="InterPro" id="IPR027417">
    <property type="entry name" value="P-loop_NTPase"/>
</dbReference>
<dbReference type="FunFam" id="1.10.20.10:FF:000046">
    <property type="entry name" value="transcription initiation factor TFIID subunit 6"/>
    <property type="match status" value="1"/>
</dbReference>
<dbReference type="Pfam" id="PF07571">
    <property type="entry name" value="TAF6_C"/>
    <property type="match status" value="1"/>
</dbReference>
<dbReference type="Gene3D" id="1.10.20.10">
    <property type="entry name" value="Histone, subunit A"/>
    <property type="match status" value="1"/>
</dbReference>
<organism evidence="26 27">
    <name type="scientific">Arabidopsis thaliana</name>
    <name type="common">Mouse-ear cress</name>
    <dbReference type="NCBI Taxonomy" id="3702"/>
    <lineage>
        <taxon>Eukaryota</taxon>
        <taxon>Viridiplantae</taxon>
        <taxon>Streptophyta</taxon>
        <taxon>Embryophyta</taxon>
        <taxon>Tracheophyta</taxon>
        <taxon>Spermatophyta</taxon>
        <taxon>Magnoliopsida</taxon>
        <taxon>eudicotyledons</taxon>
        <taxon>Gunneridae</taxon>
        <taxon>Pentapetalae</taxon>
        <taxon>rosids</taxon>
        <taxon>malvids</taxon>
        <taxon>Brassicales</taxon>
        <taxon>Brassicaceae</taxon>
        <taxon>Camelineae</taxon>
        <taxon>Arabidopsis</taxon>
    </lineage>
</organism>
<comment type="similarity">
    <text evidence="5">Belongs to the isocitrate and isopropylmalate dehydrogenases family.</text>
</comment>
<keyword evidence="10" id="KW-0547">Nucleotide-binding</keyword>
<feature type="transmembrane region" description="Helical" evidence="23">
    <location>
        <begin position="657"/>
        <end position="680"/>
    </location>
</feature>
<dbReference type="SUPFAM" id="SSF53659">
    <property type="entry name" value="Isocitrate/Isopropylmalate dehydrogenase-like"/>
    <property type="match status" value="1"/>
</dbReference>
<evidence type="ECO:0000256" key="17">
    <source>
        <dbReference type="ARBA" id="ARBA00023136"/>
    </source>
</evidence>
<dbReference type="GO" id="GO:0016020">
    <property type="term" value="C:membrane"/>
    <property type="evidence" value="ECO:0007669"/>
    <property type="project" value="InterPro"/>
</dbReference>
<evidence type="ECO:0000256" key="14">
    <source>
        <dbReference type="ARBA" id="ARBA00022989"/>
    </source>
</evidence>
<keyword evidence="9" id="KW-0479">Metal-binding</keyword>
<evidence type="ECO:0000256" key="15">
    <source>
        <dbReference type="ARBA" id="ARBA00023002"/>
    </source>
</evidence>
<feature type="domain" description="ABC transmembrane type-1" evidence="25">
    <location>
        <begin position="517"/>
        <end position="800"/>
    </location>
</feature>
<dbReference type="NCBIfam" id="NF006156">
    <property type="entry name" value="PRK08299.1"/>
    <property type="match status" value="1"/>
</dbReference>
<dbReference type="PANTHER" id="PTHR11822">
    <property type="entry name" value="NADP-SPECIFIC ISOCITRATE DEHYDROGENASE"/>
    <property type="match status" value="1"/>
</dbReference>
<dbReference type="Pfam" id="PF00005">
    <property type="entry name" value="ABC_tran"/>
    <property type="match status" value="1"/>
</dbReference>
<keyword evidence="13" id="KW-0521">NADP</keyword>
<evidence type="ECO:0000256" key="11">
    <source>
        <dbReference type="ARBA" id="ARBA00022840"/>
    </source>
</evidence>
<comment type="subcellular location">
    <subcellularLocation>
        <location evidence="3">Nucleus</location>
    </subcellularLocation>
</comment>
<dbReference type="PROSITE" id="PS50893">
    <property type="entry name" value="ABC_TRANSPORTER_2"/>
    <property type="match status" value="1"/>
</dbReference>
<dbReference type="GO" id="GO:0016887">
    <property type="term" value="F:ATP hydrolysis activity"/>
    <property type="evidence" value="ECO:0007669"/>
    <property type="project" value="InterPro"/>
</dbReference>
<dbReference type="GO" id="GO:0004450">
    <property type="term" value="F:isocitrate dehydrogenase (NADP+) activity"/>
    <property type="evidence" value="ECO:0007669"/>
    <property type="project" value="UniProtKB-EC"/>
</dbReference>
<evidence type="ECO:0000259" key="25">
    <source>
        <dbReference type="PROSITE" id="PS50929"/>
    </source>
</evidence>
<evidence type="ECO:0000313" key="26">
    <source>
        <dbReference type="EMBL" id="CAD5315533.1"/>
    </source>
</evidence>
<dbReference type="Pfam" id="PF00180">
    <property type="entry name" value="Iso_dh"/>
    <property type="match status" value="1"/>
</dbReference>
<feature type="transmembrane region" description="Helical" evidence="23">
    <location>
        <begin position="516"/>
        <end position="536"/>
    </location>
</feature>
<dbReference type="Pfam" id="PF06472">
    <property type="entry name" value="ABC_membrane_2"/>
    <property type="match status" value="1"/>
</dbReference>
<name>A0A7G2E0U0_ARATH</name>
<dbReference type="Gene3D" id="1.20.1560.10">
    <property type="entry name" value="ABC transporter type 1, transmembrane domain"/>
    <property type="match status" value="1"/>
</dbReference>
<dbReference type="PROSITE" id="PS00211">
    <property type="entry name" value="ABC_TRANSPORTER_1"/>
    <property type="match status" value="1"/>
</dbReference>
<dbReference type="GO" id="GO:0005524">
    <property type="term" value="F:ATP binding"/>
    <property type="evidence" value="ECO:0007669"/>
    <property type="project" value="UniProtKB-KW"/>
</dbReference>
<dbReference type="PROSITE" id="PS00470">
    <property type="entry name" value="IDH_IMDH"/>
    <property type="match status" value="1"/>
</dbReference>
<keyword evidence="16" id="KW-0805">Transcription regulation</keyword>
<evidence type="ECO:0000256" key="13">
    <source>
        <dbReference type="ARBA" id="ARBA00022857"/>
    </source>
</evidence>
<evidence type="ECO:0000256" key="22">
    <source>
        <dbReference type="SAM" id="MobiDB-lite"/>
    </source>
</evidence>
<keyword evidence="11" id="KW-0067">ATP-binding</keyword>
<dbReference type="GO" id="GO:0005634">
    <property type="term" value="C:nucleus"/>
    <property type="evidence" value="ECO:0007669"/>
    <property type="project" value="UniProtKB-SubCell"/>
</dbReference>
<keyword evidence="21" id="KW-0539">Nucleus</keyword>
<keyword evidence="8 23" id="KW-0812">Transmembrane</keyword>
<dbReference type="InterPro" id="IPR019818">
    <property type="entry name" value="IsoCit/isopropylmalate_DH_CS"/>
</dbReference>
<dbReference type="GO" id="GO:0046982">
    <property type="term" value="F:protein heterodimerization activity"/>
    <property type="evidence" value="ECO:0007669"/>
    <property type="project" value="InterPro"/>
</dbReference>
<comment type="similarity">
    <text evidence="4">Belongs to the TAF6 family.</text>
</comment>
<evidence type="ECO:0000256" key="23">
    <source>
        <dbReference type="SAM" id="Phobius"/>
    </source>
</evidence>
<evidence type="ECO:0000256" key="10">
    <source>
        <dbReference type="ARBA" id="ARBA00022741"/>
    </source>
</evidence>
<dbReference type="InterPro" id="IPR009072">
    <property type="entry name" value="Histone-fold"/>
</dbReference>
<dbReference type="SUPFAM" id="SSF90123">
    <property type="entry name" value="ABC transporter transmembrane region"/>
    <property type="match status" value="1"/>
</dbReference>
<feature type="region of interest" description="Disordered" evidence="22">
    <location>
        <begin position="973"/>
        <end position="998"/>
    </location>
</feature>
<evidence type="ECO:0000256" key="4">
    <source>
        <dbReference type="ARBA" id="ARBA00007688"/>
    </source>
</evidence>
<dbReference type="Gene3D" id="3.40.50.300">
    <property type="entry name" value="P-loop containing nucleotide triphosphate hydrolases"/>
    <property type="match status" value="1"/>
</dbReference>
<dbReference type="InterPro" id="IPR003593">
    <property type="entry name" value="AAA+_ATPase"/>
</dbReference>
<dbReference type="GO" id="GO:0140359">
    <property type="term" value="F:ABC-type transporter activity"/>
    <property type="evidence" value="ECO:0007669"/>
    <property type="project" value="InterPro"/>
</dbReference>
<dbReference type="Pfam" id="PF02969">
    <property type="entry name" value="TAF"/>
    <property type="match status" value="1"/>
</dbReference>
<dbReference type="Proteomes" id="UP000516314">
    <property type="component" value="Chromosome 1"/>
</dbReference>
<dbReference type="InterPro" id="IPR046344">
    <property type="entry name" value="TAF6_C_sf"/>
</dbReference>
<evidence type="ECO:0000256" key="9">
    <source>
        <dbReference type="ARBA" id="ARBA00022723"/>
    </source>
</evidence>
<evidence type="ECO:0000256" key="3">
    <source>
        <dbReference type="ARBA" id="ARBA00004123"/>
    </source>
</evidence>
<evidence type="ECO:0000256" key="20">
    <source>
        <dbReference type="ARBA" id="ARBA00023211"/>
    </source>
</evidence>
<evidence type="ECO:0000256" key="12">
    <source>
        <dbReference type="ARBA" id="ARBA00022842"/>
    </source>
</evidence>
<gene>
    <name evidence="26" type="ORF">AT9943_LOCUS3897</name>
</gene>
<evidence type="ECO:0000313" key="27">
    <source>
        <dbReference type="Proteomes" id="UP000516314"/>
    </source>
</evidence>
<dbReference type="FunFam" id="3.40.718.10:FF:000007">
    <property type="entry name" value="Isocitrate dehydrogenase [NADP]"/>
    <property type="match status" value="1"/>
</dbReference>
<dbReference type="EC" id="1.1.1.42" evidence="6"/>
<dbReference type="GO" id="GO:0006102">
    <property type="term" value="P:isocitrate metabolic process"/>
    <property type="evidence" value="ECO:0007669"/>
    <property type="project" value="InterPro"/>
</dbReference>
<evidence type="ECO:0000256" key="16">
    <source>
        <dbReference type="ARBA" id="ARBA00023015"/>
    </source>
</evidence>
<keyword evidence="7" id="KW-0816">Tricarboxylic acid cycle</keyword>
<dbReference type="EMBL" id="LR881466">
    <property type="protein sequence ID" value="CAD5315533.1"/>
    <property type="molecule type" value="Genomic_DNA"/>
</dbReference>
<dbReference type="CDD" id="cd03223">
    <property type="entry name" value="ABCD_peroxisomal_ALDP"/>
    <property type="match status" value="1"/>
</dbReference>
<feature type="compositionally biased region" description="Basic and acidic residues" evidence="22">
    <location>
        <begin position="988"/>
        <end position="998"/>
    </location>
</feature>
<comment type="cofactor">
    <cofactor evidence="2">
        <name>Mg(2+)</name>
        <dbReference type="ChEBI" id="CHEBI:18420"/>
    </cofactor>
</comment>
<protein>
    <recommendedName>
        <fullName evidence="6">isocitrate dehydrogenase (NADP(+))</fullName>
        <ecNumber evidence="6">1.1.1.42</ecNumber>
    </recommendedName>
</protein>
<keyword evidence="19" id="KW-0804">Transcription</keyword>
<feature type="domain" description="ABC transporter" evidence="24">
    <location>
        <begin position="858"/>
        <end position="1125"/>
    </location>
</feature>
<dbReference type="InterPro" id="IPR036640">
    <property type="entry name" value="ABC1_TM_sf"/>
</dbReference>
<dbReference type="SMART" id="SM01329">
    <property type="entry name" value="Iso_dh"/>
    <property type="match status" value="1"/>
</dbReference>
<dbReference type="GO" id="GO:0006367">
    <property type="term" value="P:transcription initiation at RNA polymerase II promoter"/>
    <property type="evidence" value="ECO:0007669"/>
    <property type="project" value="InterPro"/>
</dbReference>
<dbReference type="GO" id="GO:0051287">
    <property type="term" value="F:NAD binding"/>
    <property type="evidence" value="ECO:0007669"/>
    <property type="project" value="InterPro"/>
</dbReference>
<dbReference type="InterPro" id="IPR017871">
    <property type="entry name" value="ABC_transporter-like_CS"/>
</dbReference>
<dbReference type="FunFam" id="1.25.40.770:FF:000004">
    <property type="entry name" value="transcription initiation factor TFIID subunit 6"/>
    <property type="match status" value="1"/>
</dbReference>
<dbReference type="InterPro" id="IPR011442">
    <property type="entry name" value="TAF6_C"/>
</dbReference>
<keyword evidence="18" id="KW-0010">Activator</keyword>
<dbReference type="FunFam" id="1.20.1560.10:FF:000179">
    <property type="entry name" value="Abc transporter family protein"/>
    <property type="match status" value="1"/>
</dbReference>
<keyword evidence="14 23" id="KW-1133">Transmembrane helix</keyword>
<feature type="region of interest" description="Disordered" evidence="22">
    <location>
        <begin position="1572"/>
        <end position="1602"/>
    </location>
</feature>
<dbReference type="GO" id="GO:0000287">
    <property type="term" value="F:magnesium ion binding"/>
    <property type="evidence" value="ECO:0007669"/>
    <property type="project" value="InterPro"/>
</dbReference>
<evidence type="ECO:0000256" key="7">
    <source>
        <dbReference type="ARBA" id="ARBA00022532"/>
    </source>
</evidence>
<reference evidence="26 27" key="1">
    <citation type="submission" date="2020-09" db="EMBL/GenBank/DDBJ databases">
        <authorList>
            <person name="Ashkenazy H."/>
        </authorList>
    </citation>
    <scope>NUCLEOTIDE SEQUENCE [LARGE SCALE GENOMIC DNA]</scope>
    <source>
        <strain evidence="27">cv. Cdm-0</strain>
    </source>
</reference>
<feature type="transmembrane region" description="Helical" evidence="23">
    <location>
        <begin position="556"/>
        <end position="575"/>
    </location>
</feature>
<dbReference type="SMART" id="SM00382">
    <property type="entry name" value="AAA"/>
    <property type="match status" value="1"/>
</dbReference>
<dbReference type="InterPro" id="IPR011527">
    <property type="entry name" value="ABC1_TM_dom"/>
</dbReference>
<dbReference type="GO" id="GO:0006099">
    <property type="term" value="P:tricarboxylic acid cycle"/>
    <property type="evidence" value="ECO:0007669"/>
    <property type="project" value="UniProtKB-KW"/>
</dbReference>
<evidence type="ECO:0000259" key="24">
    <source>
        <dbReference type="PROSITE" id="PS50893"/>
    </source>
</evidence>
<accession>A0A7G2E0U0</accession>